<dbReference type="AlphaFoldDB" id="A0AAU2H9Z0"/>
<gene>
    <name evidence="2" type="ORF">OHV25_34730</name>
</gene>
<sequence>MTDGAGTASWSRAEAFLRDRGAARMPHPGGTLLEHLGRVRGLLAEWGAEPWIQAAGLCHATYGTDGFDETLLPVTERAVLAELIGDRAEALVHLYASCDRGAVYPRLGGVQPVIFRDRFTGAEHAPDETDLRAFLEITAANELDVMAHNAELAARHGAPLHRLFIRSGGLLSRAAQDACERQLGRYASCDP</sequence>
<dbReference type="Pfam" id="PF20680">
    <property type="entry name" value="DUF6817"/>
    <property type="match status" value="1"/>
</dbReference>
<proteinExistence type="predicted"/>
<reference evidence="2" key="1">
    <citation type="submission" date="2022-10" db="EMBL/GenBank/DDBJ databases">
        <title>The complete genomes of actinobacterial strains from the NBC collection.</title>
        <authorList>
            <person name="Joergensen T.S."/>
            <person name="Alvarez Arevalo M."/>
            <person name="Sterndorff E.B."/>
            <person name="Faurdal D."/>
            <person name="Vuksanovic O."/>
            <person name="Mourched A.-S."/>
            <person name="Charusanti P."/>
            <person name="Shaw S."/>
            <person name="Blin K."/>
            <person name="Weber T."/>
        </authorList>
    </citation>
    <scope>NUCLEOTIDE SEQUENCE</scope>
    <source>
        <strain evidence="2">NBC_00060</strain>
    </source>
</reference>
<feature type="domain" description="DUF6817" evidence="1">
    <location>
        <begin position="16"/>
        <end position="100"/>
    </location>
</feature>
<evidence type="ECO:0000313" key="2">
    <source>
        <dbReference type="EMBL" id="WTU44375.1"/>
    </source>
</evidence>
<organism evidence="2">
    <name type="scientific">Streptomyces sp. NBC_00060</name>
    <dbReference type="NCBI Taxonomy" id="2975636"/>
    <lineage>
        <taxon>Bacteria</taxon>
        <taxon>Bacillati</taxon>
        <taxon>Actinomycetota</taxon>
        <taxon>Actinomycetes</taxon>
        <taxon>Kitasatosporales</taxon>
        <taxon>Streptomycetaceae</taxon>
        <taxon>Streptomyces</taxon>
    </lineage>
</organism>
<accession>A0AAU2H9Z0</accession>
<evidence type="ECO:0000259" key="1">
    <source>
        <dbReference type="Pfam" id="PF20680"/>
    </source>
</evidence>
<dbReference type="InterPro" id="IPR049202">
    <property type="entry name" value="DUF6817"/>
</dbReference>
<name>A0AAU2H9Z0_9ACTN</name>
<dbReference type="EMBL" id="CP108253">
    <property type="protein sequence ID" value="WTU44375.1"/>
    <property type="molecule type" value="Genomic_DNA"/>
</dbReference>
<protein>
    <recommendedName>
        <fullName evidence="1">DUF6817 domain-containing protein</fullName>
    </recommendedName>
</protein>